<dbReference type="GO" id="GO:0016020">
    <property type="term" value="C:membrane"/>
    <property type="evidence" value="ECO:0007669"/>
    <property type="project" value="TreeGrafter"/>
</dbReference>
<proteinExistence type="inferred from homology"/>
<dbReference type="Pfam" id="PF13561">
    <property type="entry name" value="adh_short_C2"/>
    <property type="match status" value="1"/>
</dbReference>
<comment type="caution">
    <text evidence="4">The sequence shown here is derived from an EMBL/GenBank/DDBJ whole genome shotgun (WGS) entry which is preliminary data.</text>
</comment>
<reference evidence="4" key="1">
    <citation type="submission" date="2022-04" db="EMBL/GenBank/DDBJ databases">
        <title>Carnegiea gigantea Genome sequencing and assembly v2.</title>
        <authorList>
            <person name="Copetti D."/>
            <person name="Sanderson M.J."/>
            <person name="Burquez A."/>
            <person name="Wojciechowski M.F."/>
        </authorList>
    </citation>
    <scope>NUCLEOTIDE SEQUENCE</scope>
    <source>
        <strain evidence="4">SGP5-SGP5p</strain>
        <tissue evidence="4">Aerial part</tissue>
    </source>
</reference>
<dbReference type="InterPro" id="IPR002347">
    <property type="entry name" value="SDR_fam"/>
</dbReference>
<sequence length="335" mass="36941">MHTYHCCVSFHSVFQNIPSERIRKILGDVDSLTEEKIDEILNEFLRDFKDGSFVSKGWPPHFSAYIVSKAALNALTRILAKKYPSIMINAICPGFVKTDINANTGVLSVEEGGASPTRLALMPPGALSGLFYVRYEVSSFDESGDIQEKAPWLIKAGNDVAPPTICQKAALNAYTRAMAKKHPSTCVNCVRSGFCKTDKLWHEGAASPVKLALMPNGDPCGLFFMRQEASSFECTMKVNNAGISGFLTDFDTLRSAMERGKTKGILSDADNLNEEKIDKVLNEFLKDTKEGSLAHEGWPQVLKVLSGLLCCKMVHPLAFSSFVKKYRLLNEDQIG</sequence>
<evidence type="ECO:0000256" key="3">
    <source>
        <dbReference type="ARBA" id="ARBA00023002"/>
    </source>
</evidence>
<dbReference type="SUPFAM" id="SSF51735">
    <property type="entry name" value="NAD(P)-binding Rossmann-fold domains"/>
    <property type="match status" value="1"/>
</dbReference>
<gene>
    <name evidence="4" type="ORF">Cgig2_033390</name>
</gene>
<dbReference type="PANTHER" id="PTHR43490">
    <property type="entry name" value="(+)-NEOMENTHOL DEHYDROGENASE"/>
    <property type="match status" value="1"/>
</dbReference>
<dbReference type="AlphaFoldDB" id="A0A9Q1QQP9"/>
<evidence type="ECO:0000256" key="2">
    <source>
        <dbReference type="ARBA" id="ARBA00022857"/>
    </source>
</evidence>
<dbReference type="OrthoDB" id="1933717at2759"/>
<keyword evidence="2" id="KW-0521">NADP</keyword>
<comment type="similarity">
    <text evidence="1">Belongs to the short-chain dehydrogenases/reductases (SDR) family.</text>
</comment>
<evidence type="ECO:0008006" key="6">
    <source>
        <dbReference type="Google" id="ProtNLM"/>
    </source>
</evidence>
<evidence type="ECO:0000256" key="1">
    <source>
        <dbReference type="ARBA" id="ARBA00006484"/>
    </source>
</evidence>
<dbReference type="GO" id="GO:0016491">
    <property type="term" value="F:oxidoreductase activity"/>
    <property type="evidence" value="ECO:0007669"/>
    <property type="project" value="UniProtKB-KW"/>
</dbReference>
<dbReference type="PANTHER" id="PTHR43490:SF98">
    <property type="entry name" value="OS02G0640600 PROTEIN"/>
    <property type="match status" value="1"/>
</dbReference>
<dbReference type="Gene3D" id="3.40.50.720">
    <property type="entry name" value="NAD(P)-binding Rossmann-like Domain"/>
    <property type="match status" value="2"/>
</dbReference>
<name>A0A9Q1QQP9_9CARY</name>
<dbReference type="InterPro" id="IPR036291">
    <property type="entry name" value="NAD(P)-bd_dom_sf"/>
</dbReference>
<protein>
    <recommendedName>
        <fullName evidence="6">(+)-neomenthol dehydrogenase-like</fullName>
    </recommendedName>
</protein>
<evidence type="ECO:0000313" key="4">
    <source>
        <dbReference type="EMBL" id="KAJ8450196.1"/>
    </source>
</evidence>
<keyword evidence="5" id="KW-1185">Reference proteome</keyword>
<evidence type="ECO:0000313" key="5">
    <source>
        <dbReference type="Proteomes" id="UP001153076"/>
    </source>
</evidence>
<organism evidence="4 5">
    <name type="scientific">Carnegiea gigantea</name>
    <dbReference type="NCBI Taxonomy" id="171969"/>
    <lineage>
        <taxon>Eukaryota</taxon>
        <taxon>Viridiplantae</taxon>
        <taxon>Streptophyta</taxon>
        <taxon>Embryophyta</taxon>
        <taxon>Tracheophyta</taxon>
        <taxon>Spermatophyta</taxon>
        <taxon>Magnoliopsida</taxon>
        <taxon>eudicotyledons</taxon>
        <taxon>Gunneridae</taxon>
        <taxon>Pentapetalae</taxon>
        <taxon>Caryophyllales</taxon>
        <taxon>Cactineae</taxon>
        <taxon>Cactaceae</taxon>
        <taxon>Cactoideae</taxon>
        <taxon>Echinocereeae</taxon>
        <taxon>Carnegiea</taxon>
    </lineage>
</organism>
<dbReference type="Proteomes" id="UP001153076">
    <property type="component" value="Unassembled WGS sequence"/>
</dbReference>
<keyword evidence="3" id="KW-0560">Oxidoreductase</keyword>
<dbReference type="PRINTS" id="PR00081">
    <property type="entry name" value="GDHRDH"/>
</dbReference>
<dbReference type="EMBL" id="JAKOGI010000017">
    <property type="protein sequence ID" value="KAJ8450196.1"/>
    <property type="molecule type" value="Genomic_DNA"/>
</dbReference>
<accession>A0A9Q1QQP9</accession>